<name>A0A1D1ZAX2_9ARAE</name>
<protein>
    <recommendedName>
        <fullName evidence="2">DUF761 domain-containing protein</fullName>
    </recommendedName>
</protein>
<sequence length="225" mass="25622">IYIYIYLSDTSRSMEVHSPAVGKKLWNYIKVAFFMVRKGLLSKRKLIMDLNLMMKRGKLLGKSLGKNLVFSRTAPPHGFGFGLQDYEFSCSNTPRLPVFPHGSTSKRRHNYFSCISTSSADDDDDEPGPVVVTPRIEYSPQCSSYLSYDLAPGEKLSPLPSPAPFSVRISNFSSEDEDEAAGRSKVDDEAEEFIRMFYEQLRAQSRIGLLEYQEREYREMLARAT</sequence>
<dbReference type="InterPro" id="IPR008480">
    <property type="entry name" value="DUF761_pln"/>
</dbReference>
<dbReference type="PANTHER" id="PTHR33265:SF6">
    <property type="entry name" value="OS01G0930500 PROTEIN"/>
    <property type="match status" value="1"/>
</dbReference>
<proteinExistence type="predicted"/>
<organism evidence="1">
    <name type="scientific">Anthurium amnicola</name>
    <dbReference type="NCBI Taxonomy" id="1678845"/>
    <lineage>
        <taxon>Eukaryota</taxon>
        <taxon>Viridiplantae</taxon>
        <taxon>Streptophyta</taxon>
        <taxon>Embryophyta</taxon>
        <taxon>Tracheophyta</taxon>
        <taxon>Spermatophyta</taxon>
        <taxon>Magnoliopsida</taxon>
        <taxon>Liliopsida</taxon>
        <taxon>Araceae</taxon>
        <taxon>Pothoideae</taxon>
        <taxon>Potheae</taxon>
        <taxon>Anthurium</taxon>
    </lineage>
</organism>
<accession>A0A1D1ZAX2</accession>
<evidence type="ECO:0000313" key="1">
    <source>
        <dbReference type="EMBL" id="JAT64076.1"/>
    </source>
</evidence>
<dbReference type="PANTHER" id="PTHR33265">
    <property type="entry name" value="AVR9/CF-9 RAPIDLY ELICITED PROTEIN-RELATED"/>
    <property type="match status" value="1"/>
</dbReference>
<evidence type="ECO:0008006" key="2">
    <source>
        <dbReference type="Google" id="ProtNLM"/>
    </source>
</evidence>
<dbReference type="Pfam" id="PF05553">
    <property type="entry name" value="DUF761"/>
    <property type="match status" value="1"/>
</dbReference>
<gene>
    <name evidence="1" type="ORF">g.41887</name>
</gene>
<dbReference type="AlphaFoldDB" id="A0A1D1ZAX2"/>
<reference evidence="1" key="1">
    <citation type="submission" date="2015-07" db="EMBL/GenBank/DDBJ databases">
        <title>Transcriptome Assembly of Anthurium amnicola.</title>
        <authorList>
            <person name="Suzuki J."/>
        </authorList>
    </citation>
    <scope>NUCLEOTIDE SEQUENCE</scope>
</reference>
<feature type="non-terminal residue" evidence="1">
    <location>
        <position position="1"/>
    </location>
</feature>
<dbReference type="EMBL" id="GDJX01003860">
    <property type="protein sequence ID" value="JAT64076.1"/>
    <property type="molecule type" value="Transcribed_RNA"/>
</dbReference>